<dbReference type="InterPro" id="IPR036390">
    <property type="entry name" value="WH_DNA-bd_sf"/>
</dbReference>
<dbReference type="InterPro" id="IPR039422">
    <property type="entry name" value="MarR/SlyA-like"/>
</dbReference>
<dbReference type="SMART" id="SM00347">
    <property type="entry name" value="HTH_MARR"/>
    <property type="match status" value="1"/>
</dbReference>
<dbReference type="GO" id="GO:0003700">
    <property type="term" value="F:DNA-binding transcription factor activity"/>
    <property type="evidence" value="ECO:0007669"/>
    <property type="project" value="InterPro"/>
</dbReference>
<dbReference type="InterPro" id="IPR000835">
    <property type="entry name" value="HTH_MarR-typ"/>
</dbReference>
<comment type="caution">
    <text evidence="2">The sequence shown here is derived from an EMBL/GenBank/DDBJ whole genome shotgun (WGS) entry which is preliminary data.</text>
</comment>
<dbReference type="PANTHER" id="PTHR33164:SF99">
    <property type="entry name" value="MARR FAMILY REGULATORY PROTEIN"/>
    <property type="match status" value="1"/>
</dbReference>
<evidence type="ECO:0000313" key="2">
    <source>
        <dbReference type="EMBL" id="TVT50703.1"/>
    </source>
</evidence>
<proteinExistence type="predicted"/>
<dbReference type="PANTHER" id="PTHR33164">
    <property type="entry name" value="TRANSCRIPTIONAL REGULATOR, MARR FAMILY"/>
    <property type="match status" value="1"/>
</dbReference>
<dbReference type="Gene3D" id="1.10.10.10">
    <property type="entry name" value="Winged helix-like DNA-binding domain superfamily/Winged helix DNA-binding domain"/>
    <property type="match status" value="1"/>
</dbReference>
<reference evidence="2 3" key="2">
    <citation type="submission" date="2019-08" db="EMBL/GenBank/DDBJ databases">
        <title>Amycolatopsis acidicola sp. nov., isolated from peat swamp forest soil.</title>
        <authorList>
            <person name="Srisuk N."/>
        </authorList>
    </citation>
    <scope>NUCLEOTIDE SEQUENCE [LARGE SCALE GENOMIC DNA]</scope>
    <source>
        <strain evidence="2 3">TBRC 6029</strain>
    </source>
</reference>
<dbReference type="PRINTS" id="PR00598">
    <property type="entry name" value="HTHMARR"/>
</dbReference>
<sequence length="159" mass="17456">MHMHAKRSEVAPRGGLGSRWSEVAAFTSAIDAALGKWLADVHRIGLTEYRALAHLAQAPDRELRVNDLAQKVGLNQSSATRLVSRLEEKGVAKRDICPDDGRGVYAVLTGQGEALVREVRGPYEERIGELLRDASAEVRHLDVRQLGDALRRIADTITP</sequence>
<organism evidence="2 3">
    <name type="scientific">Amycolatopsis rhizosphaerae</name>
    <dbReference type="NCBI Taxonomy" id="2053003"/>
    <lineage>
        <taxon>Bacteria</taxon>
        <taxon>Bacillati</taxon>
        <taxon>Actinomycetota</taxon>
        <taxon>Actinomycetes</taxon>
        <taxon>Pseudonocardiales</taxon>
        <taxon>Pseudonocardiaceae</taxon>
        <taxon>Amycolatopsis</taxon>
    </lineage>
</organism>
<reference evidence="2 3" key="1">
    <citation type="submission" date="2019-07" db="EMBL/GenBank/DDBJ databases">
        <authorList>
            <person name="Duangmal K."/>
            <person name="Teo W.F.A."/>
        </authorList>
    </citation>
    <scope>NUCLEOTIDE SEQUENCE [LARGE SCALE GENOMIC DNA]</scope>
    <source>
        <strain evidence="2 3">TBRC 6029</strain>
    </source>
</reference>
<dbReference type="PROSITE" id="PS50995">
    <property type="entry name" value="HTH_MARR_2"/>
    <property type="match status" value="1"/>
</dbReference>
<dbReference type="Pfam" id="PF12802">
    <property type="entry name" value="MarR_2"/>
    <property type="match status" value="1"/>
</dbReference>
<protein>
    <submittedName>
        <fullName evidence="2">MarR family transcriptional regulator</fullName>
    </submittedName>
</protein>
<gene>
    <name evidence="2" type="ORF">FNH05_15385</name>
</gene>
<dbReference type="AlphaFoldDB" id="A0A558CPK8"/>
<dbReference type="EMBL" id="VJWX01000132">
    <property type="protein sequence ID" value="TVT50703.1"/>
    <property type="molecule type" value="Genomic_DNA"/>
</dbReference>
<feature type="domain" description="HTH marR-type" evidence="1">
    <location>
        <begin position="1"/>
        <end position="155"/>
    </location>
</feature>
<dbReference type="OrthoDB" id="3254910at2"/>
<accession>A0A558CPK8</accession>
<dbReference type="InterPro" id="IPR036388">
    <property type="entry name" value="WH-like_DNA-bd_sf"/>
</dbReference>
<evidence type="ECO:0000313" key="3">
    <source>
        <dbReference type="Proteomes" id="UP000320011"/>
    </source>
</evidence>
<dbReference type="Proteomes" id="UP000320011">
    <property type="component" value="Unassembled WGS sequence"/>
</dbReference>
<keyword evidence="3" id="KW-1185">Reference proteome</keyword>
<name>A0A558CPK8_9PSEU</name>
<evidence type="ECO:0000259" key="1">
    <source>
        <dbReference type="PROSITE" id="PS50995"/>
    </source>
</evidence>
<dbReference type="SUPFAM" id="SSF46785">
    <property type="entry name" value="Winged helix' DNA-binding domain"/>
    <property type="match status" value="1"/>
</dbReference>
<dbReference type="RefSeq" id="WP_144588737.1">
    <property type="nucleotide sequence ID" value="NZ_VJWX01000132.1"/>
</dbReference>
<dbReference type="GO" id="GO:0006950">
    <property type="term" value="P:response to stress"/>
    <property type="evidence" value="ECO:0007669"/>
    <property type="project" value="TreeGrafter"/>
</dbReference>